<evidence type="ECO:0000256" key="2">
    <source>
        <dbReference type="ARBA" id="ARBA00022900"/>
    </source>
</evidence>
<accession>A0AAQ4D5F7</accession>
<proteinExistence type="predicted"/>
<keyword evidence="2" id="KW-0722">Serine protease inhibitor</keyword>
<dbReference type="EMBL" id="JARKHS020034928">
    <property type="protein sequence ID" value="KAK8757697.1"/>
    <property type="molecule type" value="Genomic_DNA"/>
</dbReference>
<dbReference type="InterPro" id="IPR036186">
    <property type="entry name" value="Serpin_sf"/>
</dbReference>
<dbReference type="SUPFAM" id="SSF56574">
    <property type="entry name" value="Serpins"/>
    <property type="match status" value="1"/>
</dbReference>
<protein>
    <recommendedName>
        <fullName evidence="3">Serpin domain-containing protein</fullName>
    </recommendedName>
</protein>
<sequence>MKVKCRFRASPESGSELYMAISRGLLQLGIDLMRELRRSALDANVVLSPYAVASDLEELLEGARGDTASQIGAALRLPPGQR</sequence>
<keyword evidence="5" id="KW-1185">Reference proteome</keyword>
<name>A0AAQ4D5F7_AMBAM</name>
<evidence type="ECO:0000313" key="4">
    <source>
        <dbReference type="EMBL" id="KAK8757697.1"/>
    </source>
</evidence>
<feature type="non-terminal residue" evidence="4">
    <location>
        <position position="82"/>
    </location>
</feature>
<dbReference type="InterPro" id="IPR042178">
    <property type="entry name" value="Serpin_sf_1"/>
</dbReference>
<dbReference type="AlphaFoldDB" id="A0AAQ4D5F7"/>
<comment type="caution">
    <text evidence="4">The sequence shown here is derived from an EMBL/GenBank/DDBJ whole genome shotgun (WGS) entry which is preliminary data.</text>
</comment>
<evidence type="ECO:0000259" key="3">
    <source>
        <dbReference type="Pfam" id="PF00079"/>
    </source>
</evidence>
<dbReference type="InterPro" id="IPR023796">
    <property type="entry name" value="Serpin_dom"/>
</dbReference>
<dbReference type="GO" id="GO:0004867">
    <property type="term" value="F:serine-type endopeptidase inhibitor activity"/>
    <property type="evidence" value="ECO:0007669"/>
    <property type="project" value="UniProtKB-KW"/>
</dbReference>
<organism evidence="4 5">
    <name type="scientific">Amblyomma americanum</name>
    <name type="common">Lone star tick</name>
    <dbReference type="NCBI Taxonomy" id="6943"/>
    <lineage>
        <taxon>Eukaryota</taxon>
        <taxon>Metazoa</taxon>
        <taxon>Ecdysozoa</taxon>
        <taxon>Arthropoda</taxon>
        <taxon>Chelicerata</taxon>
        <taxon>Arachnida</taxon>
        <taxon>Acari</taxon>
        <taxon>Parasitiformes</taxon>
        <taxon>Ixodida</taxon>
        <taxon>Ixodoidea</taxon>
        <taxon>Ixodidae</taxon>
        <taxon>Amblyomminae</taxon>
        <taxon>Amblyomma</taxon>
    </lineage>
</organism>
<keyword evidence="1" id="KW-0646">Protease inhibitor</keyword>
<dbReference type="Proteomes" id="UP001321473">
    <property type="component" value="Unassembled WGS sequence"/>
</dbReference>
<reference evidence="4 5" key="1">
    <citation type="journal article" date="2023" name="Arcadia Sci">
        <title>De novo assembly of a long-read Amblyomma americanum tick genome.</title>
        <authorList>
            <person name="Chou S."/>
            <person name="Poskanzer K.E."/>
            <person name="Rollins M."/>
            <person name="Thuy-Boun P.S."/>
        </authorList>
    </citation>
    <scope>NUCLEOTIDE SEQUENCE [LARGE SCALE GENOMIC DNA]</scope>
    <source>
        <strain evidence="4">F_SG_1</strain>
        <tissue evidence="4">Salivary glands</tissue>
    </source>
</reference>
<feature type="domain" description="Serpin" evidence="3">
    <location>
        <begin position="27"/>
        <end position="78"/>
    </location>
</feature>
<evidence type="ECO:0000256" key="1">
    <source>
        <dbReference type="ARBA" id="ARBA00022690"/>
    </source>
</evidence>
<gene>
    <name evidence="4" type="ORF">V5799_004671</name>
</gene>
<dbReference type="Gene3D" id="3.30.497.10">
    <property type="entry name" value="Antithrombin, subunit I, domain 2"/>
    <property type="match status" value="1"/>
</dbReference>
<dbReference type="Pfam" id="PF00079">
    <property type="entry name" value="Serpin"/>
    <property type="match status" value="1"/>
</dbReference>
<evidence type="ECO:0000313" key="5">
    <source>
        <dbReference type="Proteomes" id="UP001321473"/>
    </source>
</evidence>